<dbReference type="PANTHER" id="PTHR28064">
    <property type="entry name" value="INNER KINETOCHORE SUBUNIT NKP2"/>
    <property type="match status" value="1"/>
</dbReference>
<dbReference type="InterPro" id="IPR018565">
    <property type="entry name" value="Nkp2/Cnl2"/>
</dbReference>
<dbReference type="OrthoDB" id="2311687at2759"/>
<dbReference type="AlphaFoldDB" id="A0A9P4NVI0"/>
<dbReference type="GO" id="GO:0007059">
    <property type="term" value="P:chromosome segregation"/>
    <property type="evidence" value="ECO:0007669"/>
    <property type="project" value="TreeGrafter"/>
</dbReference>
<sequence length="198" mass="22241">MSTTEEAILSNFLLPPASLSEGLTLEQFTELFPKSKQSSAHISKLYRELKRQRARDVEDVKRNIAAEAQREEKQSRDVRRSRRTWHEVDLQGFDERDVQMETDLFGQAVTKSTSGKPHTLQSILPEMDATCTDLTEEIRTIDEEAEAILADIKATIGDLSDMRTGKFNRTPGSGTDLGEDVLDGLRKLEQICDDVGKG</sequence>
<evidence type="ECO:0000313" key="1">
    <source>
        <dbReference type="EMBL" id="KAF2431984.1"/>
    </source>
</evidence>
<evidence type="ECO:0000313" key="2">
    <source>
        <dbReference type="Proteomes" id="UP000800235"/>
    </source>
</evidence>
<dbReference type="PANTHER" id="PTHR28064:SF1">
    <property type="entry name" value="INNER KINETOCHORE SUBUNIT NKP2"/>
    <property type="match status" value="1"/>
</dbReference>
<organism evidence="1 2">
    <name type="scientific">Tothia fuscella</name>
    <dbReference type="NCBI Taxonomy" id="1048955"/>
    <lineage>
        <taxon>Eukaryota</taxon>
        <taxon>Fungi</taxon>
        <taxon>Dikarya</taxon>
        <taxon>Ascomycota</taxon>
        <taxon>Pezizomycotina</taxon>
        <taxon>Dothideomycetes</taxon>
        <taxon>Pleosporomycetidae</taxon>
        <taxon>Venturiales</taxon>
        <taxon>Cylindrosympodiaceae</taxon>
        <taxon>Tothia</taxon>
    </lineage>
</organism>
<dbReference type="Proteomes" id="UP000800235">
    <property type="component" value="Unassembled WGS sequence"/>
</dbReference>
<accession>A0A9P4NVI0</accession>
<keyword evidence="2" id="KW-1185">Reference proteome</keyword>
<gene>
    <name evidence="1" type="ORF">EJ08DRAFT_158355</name>
</gene>
<dbReference type="EMBL" id="MU007028">
    <property type="protein sequence ID" value="KAF2431984.1"/>
    <property type="molecule type" value="Genomic_DNA"/>
</dbReference>
<dbReference type="Pfam" id="PF09447">
    <property type="entry name" value="Cnl2_NKP2"/>
    <property type="match status" value="1"/>
</dbReference>
<comment type="caution">
    <text evidence="1">The sequence shown here is derived from an EMBL/GenBank/DDBJ whole genome shotgun (WGS) entry which is preliminary data.</text>
</comment>
<reference evidence="1" key="1">
    <citation type="journal article" date="2020" name="Stud. Mycol.">
        <title>101 Dothideomycetes genomes: a test case for predicting lifestyles and emergence of pathogens.</title>
        <authorList>
            <person name="Haridas S."/>
            <person name="Albert R."/>
            <person name="Binder M."/>
            <person name="Bloem J."/>
            <person name="Labutti K."/>
            <person name="Salamov A."/>
            <person name="Andreopoulos B."/>
            <person name="Baker S."/>
            <person name="Barry K."/>
            <person name="Bills G."/>
            <person name="Bluhm B."/>
            <person name="Cannon C."/>
            <person name="Castanera R."/>
            <person name="Culley D."/>
            <person name="Daum C."/>
            <person name="Ezra D."/>
            <person name="Gonzalez J."/>
            <person name="Henrissat B."/>
            <person name="Kuo A."/>
            <person name="Liang C."/>
            <person name="Lipzen A."/>
            <person name="Lutzoni F."/>
            <person name="Magnuson J."/>
            <person name="Mondo S."/>
            <person name="Nolan M."/>
            <person name="Ohm R."/>
            <person name="Pangilinan J."/>
            <person name="Park H.-J."/>
            <person name="Ramirez L."/>
            <person name="Alfaro M."/>
            <person name="Sun H."/>
            <person name="Tritt A."/>
            <person name="Yoshinaga Y."/>
            <person name="Zwiers L.-H."/>
            <person name="Turgeon B."/>
            <person name="Goodwin S."/>
            <person name="Spatafora J."/>
            <person name="Crous P."/>
            <person name="Grigoriev I."/>
        </authorList>
    </citation>
    <scope>NUCLEOTIDE SEQUENCE</scope>
    <source>
        <strain evidence="1">CBS 130266</strain>
    </source>
</reference>
<dbReference type="GO" id="GO:0031511">
    <property type="term" value="C:Mis6-Sim4 complex"/>
    <property type="evidence" value="ECO:0007669"/>
    <property type="project" value="TreeGrafter"/>
</dbReference>
<evidence type="ECO:0008006" key="3">
    <source>
        <dbReference type="Google" id="ProtNLM"/>
    </source>
</evidence>
<name>A0A9P4NVI0_9PEZI</name>
<proteinExistence type="predicted"/>
<protein>
    <recommendedName>
        <fullName evidence="3">Cnl2/NKP2 family protein-domain-containing protein</fullName>
    </recommendedName>
</protein>